<proteinExistence type="predicted"/>
<keyword evidence="3" id="KW-1185">Reference proteome</keyword>
<keyword evidence="1" id="KW-1133">Transmembrane helix</keyword>
<gene>
    <name evidence="2" type="ORF">WOA13_06635</name>
</gene>
<evidence type="ECO:0008006" key="4">
    <source>
        <dbReference type="Google" id="ProtNLM"/>
    </source>
</evidence>
<evidence type="ECO:0000313" key="2">
    <source>
        <dbReference type="EMBL" id="MEL4305503.1"/>
    </source>
</evidence>
<dbReference type="Proteomes" id="UP001396646">
    <property type="component" value="Unassembled WGS sequence"/>
</dbReference>
<reference evidence="2 3" key="1">
    <citation type="submission" date="2024-04" db="EMBL/GenBank/DDBJ databases">
        <title>Methanococcoides sp. LMO-2.</title>
        <authorList>
            <person name="Liang L."/>
        </authorList>
    </citation>
    <scope>NUCLEOTIDE SEQUENCE [LARGE SCALE GENOMIC DNA]</scope>
    <source>
        <strain evidence="2 3">LMO-2</strain>
    </source>
</reference>
<name>A0ABU9KUQ3_9EURY</name>
<keyword evidence="1" id="KW-0472">Membrane</keyword>
<evidence type="ECO:0000313" key="3">
    <source>
        <dbReference type="Proteomes" id="UP001396646"/>
    </source>
</evidence>
<dbReference type="Pfam" id="PF23960">
    <property type="entry name" value="DUF7289"/>
    <property type="match status" value="1"/>
</dbReference>
<accession>A0ABU9KUQ3</accession>
<comment type="caution">
    <text evidence="2">The sequence shown here is derived from an EMBL/GenBank/DDBJ whole genome shotgun (WGS) entry which is preliminary data.</text>
</comment>
<evidence type="ECO:0000256" key="1">
    <source>
        <dbReference type="SAM" id="Phobius"/>
    </source>
</evidence>
<dbReference type="RefSeq" id="WP_342127155.1">
    <property type="nucleotide sequence ID" value="NZ_JBCAUS010000003.1"/>
</dbReference>
<feature type="transmembrane region" description="Helical" evidence="1">
    <location>
        <begin position="20"/>
        <end position="41"/>
    </location>
</feature>
<keyword evidence="1" id="KW-0812">Transmembrane</keyword>
<protein>
    <recommendedName>
        <fullName evidence="4">Archaeal Type IV pilin N-terminal domain-containing protein</fullName>
    </recommendedName>
</protein>
<sequence>MGRKNIIKSENAVSEVVDVVLILGIMLIAITVITVAGFPALQNMQESGHKENIRQSFIVLGENVNKVVFDHAPSQSIELKMYGGGIWVTGNSSIYVELETWNATNSKTEIQPIDIQLRELQNQYEDTTISYENTGVWAKYETGEAVMVREPQFINSDELLVIPFTLVTGVDGIAGEGLVRVIAEKDSVPQVYKYQNVSAVNITIQSPYYTAWEDYLNETLEMQIVDMDHMNSTVNASRSYAKNIDVYILQSSIEMTIE</sequence>
<dbReference type="InterPro" id="IPR055713">
    <property type="entry name" value="DUF7289"/>
</dbReference>
<organism evidence="2 3">
    <name type="scientific">Methanococcoides cohabitans</name>
    <dbReference type="NCBI Taxonomy" id="3136559"/>
    <lineage>
        <taxon>Archaea</taxon>
        <taxon>Methanobacteriati</taxon>
        <taxon>Methanobacteriota</taxon>
        <taxon>Stenosarchaea group</taxon>
        <taxon>Methanomicrobia</taxon>
        <taxon>Methanosarcinales</taxon>
        <taxon>Methanosarcinaceae</taxon>
        <taxon>Methanococcoides</taxon>
    </lineage>
</organism>
<dbReference type="EMBL" id="JBCAUS010000003">
    <property type="protein sequence ID" value="MEL4305503.1"/>
    <property type="molecule type" value="Genomic_DNA"/>
</dbReference>